<name>A0ABV0YUY9_9TELE</name>
<comment type="caution">
    <text evidence="6">The sequence shown here is derived from an EMBL/GenBank/DDBJ whole genome shotgun (WGS) entry which is preliminary data.</text>
</comment>
<protein>
    <submittedName>
        <fullName evidence="6">Pyruvate dehydrogenase E1 component subunit alpha, somatic form, mitochondrial</fullName>
    </submittedName>
</protein>
<dbReference type="Pfam" id="PF00676">
    <property type="entry name" value="E1_dh"/>
    <property type="match status" value="1"/>
</dbReference>
<reference evidence="6 7" key="1">
    <citation type="submission" date="2021-06" db="EMBL/GenBank/DDBJ databases">
        <authorList>
            <person name="Palmer J.M."/>
        </authorList>
    </citation>
    <scope>NUCLEOTIDE SEQUENCE [LARGE SCALE GENOMIC DNA]</scope>
    <source>
        <strain evidence="6 7">AS_MEX2019</strain>
        <tissue evidence="6">Muscle</tissue>
    </source>
</reference>
<dbReference type="Gene3D" id="3.40.50.970">
    <property type="match status" value="1"/>
</dbReference>
<gene>
    <name evidence="6" type="primary">PDHA1</name>
    <name evidence="6" type="ORF">AMECASPLE_037236</name>
</gene>
<proteinExistence type="predicted"/>
<feature type="non-terminal residue" evidence="6">
    <location>
        <position position="1"/>
    </location>
</feature>
<keyword evidence="3" id="KW-0560">Oxidoreductase</keyword>
<dbReference type="PANTHER" id="PTHR11516">
    <property type="entry name" value="PYRUVATE DEHYDROGENASE E1 COMPONENT, ALPHA SUBUNIT BACTERIAL AND ORGANELLAR"/>
    <property type="match status" value="1"/>
</dbReference>
<evidence type="ECO:0000313" key="7">
    <source>
        <dbReference type="Proteomes" id="UP001469553"/>
    </source>
</evidence>
<dbReference type="EMBL" id="JAHRIP010043831">
    <property type="protein sequence ID" value="MEQ2297699.1"/>
    <property type="molecule type" value="Genomic_DNA"/>
</dbReference>
<dbReference type="PANTHER" id="PTHR11516:SF60">
    <property type="entry name" value="PYRUVATE DEHYDROGENASE E1 COMPONENT SUBUNIT ALPHA"/>
    <property type="match status" value="1"/>
</dbReference>
<feature type="domain" description="Dehydrogenase E1 component" evidence="5">
    <location>
        <begin position="1"/>
        <end position="104"/>
    </location>
</feature>
<dbReference type="InterPro" id="IPR050642">
    <property type="entry name" value="PDH_E1_Alpha_Subunit"/>
</dbReference>
<dbReference type="SUPFAM" id="SSF52518">
    <property type="entry name" value="Thiamin diphosphate-binding fold (THDP-binding)"/>
    <property type="match status" value="1"/>
</dbReference>
<evidence type="ECO:0000256" key="1">
    <source>
        <dbReference type="ARBA" id="ARBA00001964"/>
    </source>
</evidence>
<keyword evidence="7" id="KW-1185">Reference proteome</keyword>
<evidence type="ECO:0000259" key="5">
    <source>
        <dbReference type="Pfam" id="PF00676"/>
    </source>
</evidence>
<evidence type="ECO:0000313" key="6">
    <source>
        <dbReference type="EMBL" id="MEQ2297699.1"/>
    </source>
</evidence>
<evidence type="ECO:0000256" key="4">
    <source>
        <dbReference type="ARBA" id="ARBA00023052"/>
    </source>
</evidence>
<accession>A0ABV0YUY9</accession>
<dbReference type="Proteomes" id="UP001469553">
    <property type="component" value="Unassembled WGS sequence"/>
</dbReference>
<keyword evidence="2" id="KW-0809">Transit peptide</keyword>
<sequence length="153" mass="16404">EACAAGIEAAINPSDHLITAYRAHGYTYTRGVSVKEILAELTGRKGGVVKGKGGSMHMYAPHFYGGNGIVGAQVPLGAGIALACQYQANNQICVTLYGDGAANQVRRIRIQSSPGLKVQSAPRLHEGHVSFSCHGFFNLLFTAARIWCRKRFL</sequence>
<evidence type="ECO:0000256" key="2">
    <source>
        <dbReference type="ARBA" id="ARBA00022946"/>
    </source>
</evidence>
<keyword evidence="6" id="KW-0670">Pyruvate</keyword>
<keyword evidence="4" id="KW-0786">Thiamine pyrophosphate</keyword>
<dbReference type="InterPro" id="IPR029061">
    <property type="entry name" value="THDP-binding"/>
</dbReference>
<dbReference type="InterPro" id="IPR001017">
    <property type="entry name" value="DH_E1"/>
</dbReference>
<organism evidence="6 7">
    <name type="scientific">Ameca splendens</name>
    <dbReference type="NCBI Taxonomy" id="208324"/>
    <lineage>
        <taxon>Eukaryota</taxon>
        <taxon>Metazoa</taxon>
        <taxon>Chordata</taxon>
        <taxon>Craniata</taxon>
        <taxon>Vertebrata</taxon>
        <taxon>Euteleostomi</taxon>
        <taxon>Actinopterygii</taxon>
        <taxon>Neopterygii</taxon>
        <taxon>Teleostei</taxon>
        <taxon>Neoteleostei</taxon>
        <taxon>Acanthomorphata</taxon>
        <taxon>Ovalentaria</taxon>
        <taxon>Atherinomorphae</taxon>
        <taxon>Cyprinodontiformes</taxon>
        <taxon>Goodeidae</taxon>
        <taxon>Ameca</taxon>
    </lineage>
</organism>
<comment type="cofactor">
    <cofactor evidence="1">
        <name>thiamine diphosphate</name>
        <dbReference type="ChEBI" id="CHEBI:58937"/>
    </cofactor>
</comment>
<evidence type="ECO:0000256" key="3">
    <source>
        <dbReference type="ARBA" id="ARBA00023002"/>
    </source>
</evidence>